<dbReference type="CDD" id="cd00086">
    <property type="entry name" value="homeodomain"/>
    <property type="match status" value="1"/>
</dbReference>
<accession>A0A197KH32</accession>
<evidence type="ECO:0000256" key="1">
    <source>
        <dbReference type="ARBA" id="ARBA00023125"/>
    </source>
</evidence>
<evidence type="ECO:0000313" key="7">
    <source>
        <dbReference type="EMBL" id="OAQ35664.1"/>
    </source>
</evidence>
<keyword evidence="3 4" id="KW-0539">Nucleus</keyword>
<dbReference type="OrthoDB" id="10056939at2759"/>
<keyword evidence="1 4" id="KW-0238">DNA-binding</keyword>
<protein>
    <recommendedName>
        <fullName evidence="6">Homeobox domain-containing protein</fullName>
    </recommendedName>
</protein>
<sequence length="200" mass="22967">MLFPKPKIPLRKQKQHEPTSPRLPNLEMCSSSPLFLQVGHLFAIFRAIDGASTVQGVMSNRKRFTACLEEVQRARPPHMDTSDKALFHGARSLNSIHRDLCLRKVSMLKRTTVAGGTPGGISTNEVSDDIDDDMATTKARHEVRRVLKIHYTSVLKNWIDRHHSHPFPTKEEKAELCEKAAISERQLNNWFTNYRRRHLH</sequence>
<dbReference type="InterPro" id="IPR001356">
    <property type="entry name" value="HD"/>
</dbReference>
<dbReference type="GO" id="GO:0006355">
    <property type="term" value="P:regulation of DNA-templated transcription"/>
    <property type="evidence" value="ECO:0007669"/>
    <property type="project" value="InterPro"/>
</dbReference>
<dbReference type="InterPro" id="IPR050224">
    <property type="entry name" value="TALE_homeobox"/>
</dbReference>
<feature type="domain" description="Homeobox" evidence="6">
    <location>
        <begin position="138"/>
        <end position="200"/>
    </location>
</feature>
<name>A0A197KH32_9FUNG</name>
<keyword evidence="8" id="KW-1185">Reference proteome</keyword>
<evidence type="ECO:0000256" key="2">
    <source>
        <dbReference type="ARBA" id="ARBA00023155"/>
    </source>
</evidence>
<dbReference type="PROSITE" id="PS50071">
    <property type="entry name" value="HOMEOBOX_2"/>
    <property type="match status" value="1"/>
</dbReference>
<feature type="region of interest" description="Disordered" evidence="5">
    <location>
        <begin position="1"/>
        <end position="24"/>
    </location>
</feature>
<reference evidence="7 8" key="1">
    <citation type="submission" date="2016-05" db="EMBL/GenBank/DDBJ databases">
        <title>Genome sequencing reveals origins of a unique bacterial endosymbiosis in the earliest lineages of terrestrial Fungi.</title>
        <authorList>
            <consortium name="DOE Joint Genome Institute"/>
            <person name="Uehling J."/>
            <person name="Gryganskyi A."/>
            <person name="Hameed K."/>
            <person name="Tschaplinski T."/>
            <person name="Misztal P."/>
            <person name="Wu S."/>
            <person name="Desiro A."/>
            <person name="Vande Pol N."/>
            <person name="Du Z.-Y."/>
            <person name="Zienkiewicz A."/>
            <person name="Zienkiewicz K."/>
            <person name="Morin E."/>
            <person name="Tisserant E."/>
            <person name="Splivallo R."/>
            <person name="Hainaut M."/>
            <person name="Henrissat B."/>
            <person name="Ohm R."/>
            <person name="Kuo A."/>
            <person name="Yan J."/>
            <person name="Lipzen A."/>
            <person name="Nolan M."/>
            <person name="Labutti K."/>
            <person name="Barry K."/>
            <person name="Goldstein A."/>
            <person name="Labbe J."/>
            <person name="Schadt C."/>
            <person name="Tuskan G."/>
            <person name="Grigoriev I."/>
            <person name="Martin F."/>
            <person name="Vilgalys R."/>
            <person name="Bonito G."/>
        </authorList>
    </citation>
    <scope>NUCLEOTIDE SEQUENCE [LARGE SCALE GENOMIC DNA]</scope>
    <source>
        <strain evidence="7 8">AG-77</strain>
    </source>
</reference>
<dbReference type="InterPro" id="IPR008422">
    <property type="entry name" value="KN_HD"/>
</dbReference>
<organism evidence="7 8">
    <name type="scientific">Linnemannia elongata AG-77</name>
    <dbReference type="NCBI Taxonomy" id="1314771"/>
    <lineage>
        <taxon>Eukaryota</taxon>
        <taxon>Fungi</taxon>
        <taxon>Fungi incertae sedis</taxon>
        <taxon>Mucoromycota</taxon>
        <taxon>Mortierellomycotina</taxon>
        <taxon>Mortierellomycetes</taxon>
        <taxon>Mortierellales</taxon>
        <taxon>Mortierellaceae</taxon>
        <taxon>Linnemannia</taxon>
    </lineage>
</organism>
<proteinExistence type="predicted"/>
<dbReference type="PANTHER" id="PTHR11850">
    <property type="entry name" value="HOMEOBOX PROTEIN TRANSCRIPTION FACTORS"/>
    <property type="match status" value="1"/>
</dbReference>
<dbReference type="Gene3D" id="1.10.10.60">
    <property type="entry name" value="Homeodomain-like"/>
    <property type="match status" value="1"/>
</dbReference>
<evidence type="ECO:0000256" key="5">
    <source>
        <dbReference type="SAM" id="MobiDB-lite"/>
    </source>
</evidence>
<dbReference type="AlphaFoldDB" id="A0A197KH32"/>
<dbReference type="EMBL" id="KV442013">
    <property type="protein sequence ID" value="OAQ35664.1"/>
    <property type="molecule type" value="Genomic_DNA"/>
</dbReference>
<dbReference type="InterPro" id="IPR009057">
    <property type="entry name" value="Homeodomain-like_sf"/>
</dbReference>
<dbReference type="SUPFAM" id="SSF46689">
    <property type="entry name" value="Homeodomain-like"/>
    <property type="match status" value="1"/>
</dbReference>
<gene>
    <name evidence="7" type="ORF">K457DRAFT_12889</name>
</gene>
<dbReference type="STRING" id="1314771.A0A197KH32"/>
<dbReference type="Proteomes" id="UP000078512">
    <property type="component" value="Unassembled WGS sequence"/>
</dbReference>
<dbReference type="GO" id="GO:0003677">
    <property type="term" value="F:DNA binding"/>
    <property type="evidence" value="ECO:0007669"/>
    <property type="project" value="UniProtKB-UniRule"/>
</dbReference>
<dbReference type="Pfam" id="PF05920">
    <property type="entry name" value="Homeobox_KN"/>
    <property type="match status" value="1"/>
</dbReference>
<keyword evidence="2 4" id="KW-0371">Homeobox</keyword>
<evidence type="ECO:0000259" key="6">
    <source>
        <dbReference type="PROSITE" id="PS50071"/>
    </source>
</evidence>
<comment type="subcellular location">
    <subcellularLocation>
        <location evidence="4">Nucleus</location>
    </subcellularLocation>
</comment>
<dbReference type="GO" id="GO:0005634">
    <property type="term" value="C:nucleus"/>
    <property type="evidence" value="ECO:0007669"/>
    <property type="project" value="UniProtKB-SubCell"/>
</dbReference>
<evidence type="ECO:0000313" key="8">
    <source>
        <dbReference type="Proteomes" id="UP000078512"/>
    </source>
</evidence>
<evidence type="ECO:0000256" key="4">
    <source>
        <dbReference type="PROSITE-ProRule" id="PRU00108"/>
    </source>
</evidence>
<evidence type="ECO:0000256" key="3">
    <source>
        <dbReference type="ARBA" id="ARBA00023242"/>
    </source>
</evidence>